<organism evidence="5 6">
    <name type="scientific">Dictyobacter aurantiacus</name>
    <dbReference type="NCBI Taxonomy" id="1936993"/>
    <lineage>
        <taxon>Bacteria</taxon>
        <taxon>Bacillati</taxon>
        <taxon>Chloroflexota</taxon>
        <taxon>Ktedonobacteria</taxon>
        <taxon>Ktedonobacterales</taxon>
        <taxon>Dictyobacteraceae</taxon>
        <taxon>Dictyobacter</taxon>
    </lineage>
</organism>
<dbReference type="SUPFAM" id="SSF53850">
    <property type="entry name" value="Periplasmic binding protein-like II"/>
    <property type="match status" value="1"/>
</dbReference>
<feature type="signal peptide" evidence="4">
    <location>
        <begin position="1"/>
        <end position="16"/>
    </location>
</feature>
<dbReference type="CDD" id="cd13585">
    <property type="entry name" value="PBP2_TMBP_like"/>
    <property type="match status" value="1"/>
</dbReference>
<keyword evidence="3 4" id="KW-0732">Signal</keyword>
<evidence type="ECO:0000256" key="3">
    <source>
        <dbReference type="ARBA" id="ARBA00022729"/>
    </source>
</evidence>
<dbReference type="PANTHER" id="PTHR30061:SF50">
    <property type="entry name" value="MALTOSE_MALTODEXTRIN-BINDING PERIPLASMIC PROTEIN"/>
    <property type="match status" value="1"/>
</dbReference>
<keyword evidence="2" id="KW-0813">Transport</keyword>
<dbReference type="EMBL" id="BIFQ01000002">
    <property type="protein sequence ID" value="GCE07867.1"/>
    <property type="molecule type" value="Genomic_DNA"/>
</dbReference>
<protein>
    <submittedName>
        <fullName evidence="5">ABC transporter substrate-binding protein</fullName>
    </submittedName>
</protein>
<sequence length="418" mass="45000">MLLLILGCLLSTNLIACGGSGAGSDNGPTTISFWVRNSDADLVAPVVKAYNKSHKNQIKLTLIPAAQFVTKFGTAIAAGTAPDVVAIDLIYMPAFDAASQMTDITDFAHKLPYFDKLSPSHIRLATYQNKVYGVPFSAEGSVLLYNKDLFKKAGLDPAKPPTTWAEIEADSKKITALGNGVKGYYFAGSCAGCNAFTFLPYIWASGGDVVSADGTKATMDSPVVKDAMSFYRRLWTENQVPAGGKVDDGTNSLNVFTTGKIGMVGSGAFSISILKNQHPDIDFGVTYLPGQNGGHSSFAGGDTIGIPNGSKHVSQAQDFISWLLSDDTQLNVFAKNNSLPVRTDLTDNKYFQQDPRYQIVANAMAQGRTPYSIKYNQLFNDQNGPWIGAFQKCIFDGQIDQGLNTAQQQFTQILNSQS</sequence>
<comment type="caution">
    <text evidence="5">The sequence shown here is derived from an EMBL/GenBank/DDBJ whole genome shotgun (WGS) entry which is preliminary data.</text>
</comment>
<dbReference type="AlphaFoldDB" id="A0A401ZLW3"/>
<comment type="similarity">
    <text evidence="1">Belongs to the bacterial solute-binding protein 1 family.</text>
</comment>
<dbReference type="GO" id="GO:0055085">
    <property type="term" value="P:transmembrane transport"/>
    <property type="evidence" value="ECO:0007669"/>
    <property type="project" value="InterPro"/>
</dbReference>
<dbReference type="PANTHER" id="PTHR30061">
    <property type="entry name" value="MALTOSE-BINDING PERIPLASMIC PROTEIN"/>
    <property type="match status" value="1"/>
</dbReference>
<name>A0A401ZLW3_9CHLR</name>
<dbReference type="Gene3D" id="3.40.190.10">
    <property type="entry name" value="Periplasmic binding protein-like II"/>
    <property type="match status" value="1"/>
</dbReference>
<evidence type="ECO:0000313" key="5">
    <source>
        <dbReference type="EMBL" id="GCE07867.1"/>
    </source>
</evidence>
<evidence type="ECO:0000313" key="6">
    <source>
        <dbReference type="Proteomes" id="UP000287224"/>
    </source>
</evidence>
<dbReference type="GO" id="GO:0042956">
    <property type="term" value="P:maltodextrin transmembrane transport"/>
    <property type="evidence" value="ECO:0007669"/>
    <property type="project" value="TreeGrafter"/>
</dbReference>
<dbReference type="GO" id="GO:0055052">
    <property type="term" value="C:ATP-binding cassette (ABC) transporter complex, substrate-binding subunit-containing"/>
    <property type="evidence" value="ECO:0007669"/>
    <property type="project" value="TreeGrafter"/>
</dbReference>
<dbReference type="GO" id="GO:1901982">
    <property type="term" value="F:maltose binding"/>
    <property type="evidence" value="ECO:0007669"/>
    <property type="project" value="TreeGrafter"/>
</dbReference>
<dbReference type="InterPro" id="IPR006061">
    <property type="entry name" value="SBP_1_CS"/>
</dbReference>
<keyword evidence="6" id="KW-1185">Reference proteome</keyword>
<evidence type="ECO:0000256" key="2">
    <source>
        <dbReference type="ARBA" id="ARBA00022448"/>
    </source>
</evidence>
<dbReference type="Proteomes" id="UP000287224">
    <property type="component" value="Unassembled WGS sequence"/>
</dbReference>
<evidence type="ECO:0000256" key="4">
    <source>
        <dbReference type="SAM" id="SignalP"/>
    </source>
</evidence>
<dbReference type="PROSITE" id="PS01037">
    <property type="entry name" value="SBP_BACTERIAL_1"/>
    <property type="match status" value="1"/>
</dbReference>
<reference evidence="6" key="1">
    <citation type="submission" date="2018-12" db="EMBL/GenBank/DDBJ databases">
        <title>Tengunoibacter tsumagoiensis gen. nov., sp. nov., Dictyobacter kobayashii sp. nov., D. alpinus sp. nov., and D. joshuensis sp. nov. and description of Dictyobacteraceae fam. nov. within the order Ktedonobacterales isolated from Tengu-no-mugimeshi.</title>
        <authorList>
            <person name="Wang C.M."/>
            <person name="Zheng Y."/>
            <person name="Sakai Y."/>
            <person name="Toyoda A."/>
            <person name="Minakuchi Y."/>
            <person name="Abe K."/>
            <person name="Yokota A."/>
            <person name="Yabe S."/>
        </authorList>
    </citation>
    <scope>NUCLEOTIDE SEQUENCE [LARGE SCALE GENOMIC DNA]</scope>
    <source>
        <strain evidence="6">S-27</strain>
    </source>
</reference>
<dbReference type="InterPro" id="IPR006059">
    <property type="entry name" value="SBP"/>
</dbReference>
<evidence type="ECO:0000256" key="1">
    <source>
        <dbReference type="ARBA" id="ARBA00008520"/>
    </source>
</evidence>
<accession>A0A401ZLW3</accession>
<dbReference type="GO" id="GO:0015768">
    <property type="term" value="P:maltose transport"/>
    <property type="evidence" value="ECO:0007669"/>
    <property type="project" value="TreeGrafter"/>
</dbReference>
<feature type="chain" id="PRO_5019111404" evidence="4">
    <location>
        <begin position="17"/>
        <end position="418"/>
    </location>
</feature>
<gene>
    <name evidence="5" type="ORF">KDAU_51960</name>
</gene>
<proteinExistence type="inferred from homology"/>
<dbReference type="Pfam" id="PF01547">
    <property type="entry name" value="SBP_bac_1"/>
    <property type="match status" value="1"/>
</dbReference>